<protein>
    <recommendedName>
        <fullName evidence="5 19">Undecaprenyl phosphate-alpha-4-amino-4-deoxy-L-arabinose arabinosyl transferase</fullName>
        <ecNumber evidence="4 19">2.4.2.43</ecNumber>
    </recommendedName>
    <alternativeName>
        <fullName evidence="19">4-amino-4-deoxy-L-arabinose lipid A transferase</fullName>
    </alternativeName>
    <alternativeName>
        <fullName evidence="19">Lipid IV(A) 4-amino-4-deoxy-L-arabinosyltransferase</fullName>
    </alternativeName>
    <alternativeName>
        <fullName evidence="19">Undecaprenyl phosphate-alpha-L-Ara4N transferase</fullName>
    </alternativeName>
</protein>
<evidence type="ECO:0000256" key="5">
    <source>
        <dbReference type="ARBA" id="ARBA00015532"/>
    </source>
</evidence>
<evidence type="ECO:0000313" key="22">
    <source>
        <dbReference type="Proteomes" id="UP000077748"/>
    </source>
</evidence>
<feature type="transmembrane region" description="Helical" evidence="19">
    <location>
        <begin position="290"/>
        <end position="307"/>
    </location>
</feature>
<dbReference type="AlphaFoldDB" id="A0A1A9K8J9"/>
<evidence type="ECO:0000256" key="15">
    <source>
        <dbReference type="ARBA" id="ARBA00023098"/>
    </source>
</evidence>
<accession>A0A1A9K8J9</accession>
<dbReference type="PANTHER" id="PTHR33908:SF3">
    <property type="entry name" value="UNDECAPRENYL PHOSPHATE-ALPHA-4-AMINO-4-DEOXY-L-ARABINOSE ARABINOSYL TRANSFERASE"/>
    <property type="match status" value="1"/>
</dbReference>
<dbReference type="InterPro" id="IPR003342">
    <property type="entry name" value="ArnT-like_N"/>
</dbReference>
<keyword evidence="6 19" id="KW-1003">Cell membrane</keyword>
<feature type="transmembrane region" description="Helical" evidence="19">
    <location>
        <begin position="402"/>
        <end position="420"/>
    </location>
</feature>
<feature type="transmembrane region" description="Helical" evidence="19">
    <location>
        <begin position="314"/>
        <end position="334"/>
    </location>
</feature>
<evidence type="ECO:0000256" key="12">
    <source>
        <dbReference type="ARBA" id="ARBA00022692"/>
    </source>
</evidence>
<evidence type="ECO:0000256" key="4">
    <source>
        <dbReference type="ARBA" id="ARBA00012056"/>
    </source>
</evidence>
<evidence type="ECO:0000256" key="9">
    <source>
        <dbReference type="ARBA" id="ARBA00022556"/>
    </source>
</evidence>
<keyword evidence="11 19" id="KW-0808">Transferase</keyword>
<dbReference type="UniPathway" id="UPA00037"/>
<dbReference type="InterPro" id="IPR050297">
    <property type="entry name" value="LipidA_mod_glycosyltrf_83"/>
</dbReference>
<evidence type="ECO:0000256" key="1">
    <source>
        <dbReference type="ARBA" id="ARBA00004429"/>
    </source>
</evidence>
<keyword evidence="9 19" id="KW-0441">Lipid A biosynthesis</keyword>
<feature type="domain" description="ArnT-like N-terminal" evidence="20">
    <location>
        <begin position="8"/>
        <end position="236"/>
    </location>
</feature>
<feature type="transmembrane region" description="Helical" evidence="19">
    <location>
        <begin position="164"/>
        <end position="191"/>
    </location>
</feature>
<evidence type="ECO:0000256" key="16">
    <source>
        <dbReference type="ARBA" id="ARBA00023136"/>
    </source>
</evidence>
<gene>
    <name evidence="19" type="primary">arnT</name>
    <name evidence="21" type="ORF">A9C11_05235</name>
</gene>
<evidence type="ECO:0000256" key="13">
    <source>
        <dbReference type="ARBA" id="ARBA00022985"/>
    </source>
</evidence>
<keyword evidence="13 19" id="KW-0448">Lipopolysaccharide biosynthesis</keyword>
<reference evidence="21 22" key="1">
    <citation type="submission" date="2016-05" db="EMBL/GenBank/DDBJ databases">
        <title>Genome Sequence of Pseudomonas citronellolis Strain SJTE-3, an Estrogens and Persistent Organic Pollutants degradation strain.</title>
        <authorList>
            <person name="Liang R."/>
        </authorList>
    </citation>
    <scope>NUCLEOTIDE SEQUENCE [LARGE SCALE GENOMIC DNA]</scope>
    <source>
        <strain evidence="21 22">SJTE-3</strain>
    </source>
</reference>
<dbReference type="GO" id="GO:0009103">
    <property type="term" value="P:lipopolysaccharide biosynthetic process"/>
    <property type="evidence" value="ECO:0007669"/>
    <property type="project" value="UniProtKB-KW"/>
</dbReference>
<dbReference type="GO" id="GO:0010041">
    <property type="term" value="P:response to iron(III) ion"/>
    <property type="evidence" value="ECO:0007669"/>
    <property type="project" value="TreeGrafter"/>
</dbReference>
<keyword evidence="7 19" id="KW-0444">Lipid biosynthesis</keyword>
<dbReference type="GO" id="GO:0006493">
    <property type="term" value="P:protein O-linked glycosylation"/>
    <property type="evidence" value="ECO:0007669"/>
    <property type="project" value="InterPro"/>
</dbReference>
<evidence type="ECO:0000256" key="3">
    <source>
        <dbReference type="ARBA" id="ARBA00010814"/>
    </source>
</evidence>
<sequence length="548" mass="60677">MNRRYSLLAGAVLVLFFLVPLGLHGLWIPDETRYAQVAQEMLQRGDWVTPHFLGLRYFEKPIAGYWLVALGQAAFGENLFGVRFASVLVSACSTLLVWLLGRRLWPQPGRAWMAALLYASFALIAGQAGYANLDPQFTLWVNLSLFALWFAFEATSHRARLGAWITLGAACAMGFMTKGFLAGLLPVLVALPYALWRRRLGELFLLGPLAVLVALLASLPWVLAVHLREPDFWHFFFWHEHIQRFAGSDAQHARPFWFFVPLLFACAAPWTLLVPAAFQRGWQARRAPHAVFLLLWFAMPFLFFSLARGKLPTYIMPCFAPLALLMADALAGALESGRLRALRLNGALNLLLGLLGLAALAFLQAKKALYHQQLPSLLLIGLVCALWALCGALQWLRPQQLWAAPALAAWLLVAAAPAALPERMVNSKMPDQFIAQHLEELAGARTLLSNDLGSASALAWRTGRSEVFLLNTEGELKYGLGYPDARGRSLSQEGFPAWLADARRKGPVGVILRVNSPGDEAELALMPKDVTSYRENHLVFLLIPQAAP</sequence>
<comment type="function">
    <text evidence="17 19">Catalyzes the transfer of the L-Ara4N moiety of the glycolipid undecaprenyl phosphate-alpha-L-Ara4N to lipid A. The modified arabinose is attached to lipid A and is required for resistance to polymyxin and cationic antimicrobial peptides.</text>
</comment>
<comment type="pathway">
    <text evidence="2 19">Lipopolysaccharide metabolism; 4-amino-4-deoxy-beta-L-arabinose-lipid A biosynthesis.</text>
</comment>
<evidence type="ECO:0000256" key="2">
    <source>
        <dbReference type="ARBA" id="ARBA00005200"/>
    </source>
</evidence>
<dbReference type="EC" id="2.4.2.43" evidence="4 19"/>
<dbReference type="Proteomes" id="UP000077748">
    <property type="component" value="Chromosome"/>
</dbReference>
<evidence type="ECO:0000256" key="18">
    <source>
        <dbReference type="ARBA" id="ARBA00034054"/>
    </source>
</evidence>
<dbReference type="GO" id="GO:0103015">
    <property type="term" value="F:4-amino-4-deoxy-L-arabinose transferase activity"/>
    <property type="evidence" value="ECO:0007669"/>
    <property type="project" value="UniProtKB-EC"/>
</dbReference>
<keyword evidence="15 19" id="KW-0443">Lipid metabolism</keyword>
<name>A0A1A9K8J9_9PSED</name>
<feature type="transmembrane region" description="Helical" evidence="19">
    <location>
        <begin position="112"/>
        <end position="131"/>
    </location>
</feature>
<feature type="transmembrane region" description="Helical" evidence="19">
    <location>
        <begin position="80"/>
        <end position="100"/>
    </location>
</feature>
<dbReference type="PANTHER" id="PTHR33908">
    <property type="entry name" value="MANNOSYLTRANSFERASE YKCB-RELATED"/>
    <property type="match status" value="1"/>
</dbReference>
<keyword evidence="12 19" id="KW-0812">Transmembrane</keyword>
<dbReference type="GO" id="GO:0005886">
    <property type="term" value="C:plasma membrane"/>
    <property type="evidence" value="ECO:0007669"/>
    <property type="project" value="UniProtKB-SubCell"/>
</dbReference>
<evidence type="ECO:0000259" key="20">
    <source>
        <dbReference type="Pfam" id="PF02366"/>
    </source>
</evidence>
<keyword evidence="16 19" id="KW-0472">Membrane</keyword>
<comment type="similarity">
    <text evidence="3 19">Belongs to the glycosyltransferase 83 family.</text>
</comment>
<evidence type="ECO:0000256" key="17">
    <source>
        <dbReference type="ARBA" id="ARBA00025446"/>
    </source>
</evidence>
<dbReference type="InterPro" id="IPR022839">
    <property type="entry name" value="ArnT"/>
</dbReference>
<dbReference type="Pfam" id="PF02366">
    <property type="entry name" value="PMT"/>
    <property type="match status" value="1"/>
</dbReference>
<feature type="transmembrane region" description="Helical" evidence="19">
    <location>
        <begin position="256"/>
        <end position="278"/>
    </location>
</feature>
<comment type="subcellular location">
    <subcellularLocation>
        <location evidence="1">Cell inner membrane</location>
        <topology evidence="1">Multi-pass membrane protein</topology>
    </subcellularLocation>
    <subcellularLocation>
        <location evidence="19">Cell membrane</location>
        <topology evidence="19">Multi-pass membrane protein</topology>
    </subcellularLocation>
</comment>
<dbReference type="HAMAP" id="MF_01165">
    <property type="entry name" value="ArnT_transfer"/>
    <property type="match status" value="1"/>
</dbReference>
<proteinExistence type="inferred from homology"/>
<dbReference type="EMBL" id="CP015878">
    <property type="protein sequence ID" value="ANI13420.1"/>
    <property type="molecule type" value="Genomic_DNA"/>
</dbReference>
<dbReference type="GO" id="GO:0000030">
    <property type="term" value="F:mannosyltransferase activity"/>
    <property type="evidence" value="ECO:0007669"/>
    <property type="project" value="InterPro"/>
</dbReference>
<comment type="catalytic activity">
    <reaction evidence="18 19">
        <text>4-amino-4-deoxy-alpha-L-arabinopyranosyl di-trans,octa-cis-undecaprenyl phosphate + lipid IVA = lipid IIA + di-trans,octa-cis-undecaprenyl phosphate.</text>
        <dbReference type="EC" id="2.4.2.43"/>
    </reaction>
</comment>
<evidence type="ECO:0000256" key="14">
    <source>
        <dbReference type="ARBA" id="ARBA00022989"/>
    </source>
</evidence>
<evidence type="ECO:0000256" key="19">
    <source>
        <dbReference type="HAMAP-Rule" id="MF_01165"/>
    </source>
</evidence>
<keyword evidence="8" id="KW-0997">Cell inner membrane</keyword>
<evidence type="ECO:0000256" key="10">
    <source>
        <dbReference type="ARBA" id="ARBA00022676"/>
    </source>
</evidence>
<evidence type="ECO:0000313" key="21">
    <source>
        <dbReference type="EMBL" id="ANI13420.1"/>
    </source>
</evidence>
<dbReference type="GO" id="GO:0009245">
    <property type="term" value="P:lipid A biosynthetic process"/>
    <property type="evidence" value="ECO:0007669"/>
    <property type="project" value="UniProtKB-UniRule"/>
</dbReference>
<evidence type="ECO:0000256" key="7">
    <source>
        <dbReference type="ARBA" id="ARBA00022516"/>
    </source>
</evidence>
<evidence type="ECO:0000256" key="11">
    <source>
        <dbReference type="ARBA" id="ARBA00022679"/>
    </source>
</evidence>
<feature type="transmembrane region" description="Helical" evidence="19">
    <location>
        <begin position="203"/>
        <end position="225"/>
    </location>
</feature>
<feature type="transmembrane region" description="Helical" evidence="19">
    <location>
        <begin position="377"/>
        <end position="396"/>
    </location>
</feature>
<evidence type="ECO:0000256" key="8">
    <source>
        <dbReference type="ARBA" id="ARBA00022519"/>
    </source>
</evidence>
<organism evidence="21 22">
    <name type="scientific">Pseudomonas citronellolis</name>
    <dbReference type="NCBI Taxonomy" id="53408"/>
    <lineage>
        <taxon>Bacteria</taxon>
        <taxon>Pseudomonadati</taxon>
        <taxon>Pseudomonadota</taxon>
        <taxon>Gammaproteobacteria</taxon>
        <taxon>Pseudomonadales</taxon>
        <taxon>Pseudomonadaceae</taxon>
        <taxon>Pseudomonas</taxon>
    </lineage>
</organism>
<dbReference type="NCBIfam" id="NF009784">
    <property type="entry name" value="PRK13279.1"/>
    <property type="match status" value="1"/>
</dbReference>
<feature type="transmembrane region" description="Helical" evidence="19">
    <location>
        <begin position="346"/>
        <end position="365"/>
    </location>
</feature>
<keyword evidence="10 19" id="KW-0328">Glycosyltransferase</keyword>
<dbReference type="RefSeq" id="WP_064582017.1">
    <property type="nucleotide sequence ID" value="NZ_CP015878.1"/>
</dbReference>
<keyword evidence="14 19" id="KW-1133">Transmembrane helix</keyword>
<evidence type="ECO:0000256" key="6">
    <source>
        <dbReference type="ARBA" id="ARBA00022475"/>
    </source>
</evidence>